<reference evidence="5 6" key="1">
    <citation type="journal article" date="2012" name="J. Bacteriol.">
        <title>Complete Genome Sequence of Mycobacterium vaccae Type Strain ATCC 25954.</title>
        <authorList>
            <person name="Ho Y.S."/>
            <person name="Adroub S.A."/>
            <person name="Abadi M."/>
            <person name="Al Alwan B."/>
            <person name="Alkhateeb R."/>
            <person name="Gao G."/>
            <person name="Ragab A."/>
            <person name="Ali S."/>
            <person name="van Soolingen D."/>
            <person name="Bitter W."/>
            <person name="Pain A."/>
            <person name="Abdallah A.M."/>
        </authorList>
    </citation>
    <scope>NUCLEOTIDE SEQUENCE [LARGE SCALE GENOMIC DNA]</scope>
    <source>
        <strain evidence="5 6">ATCC 25954</strain>
    </source>
</reference>
<dbReference type="InterPro" id="IPR000843">
    <property type="entry name" value="HTH_LacI"/>
</dbReference>
<keyword evidence="2" id="KW-0238">DNA-binding</keyword>
<dbReference type="InterPro" id="IPR046335">
    <property type="entry name" value="LacI/GalR-like_sensor"/>
</dbReference>
<dbReference type="CDD" id="cd01392">
    <property type="entry name" value="HTH_LacI"/>
    <property type="match status" value="1"/>
</dbReference>
<feature type="domain" description="HTH lacI-type" evidence="4">
    <location>
        <begin position="6"/>
        <end position="61"/>
    </location>
</feature>
<dbReference type="PANTHER" id="PTHR30146:SF109">
    <property type="entry name" value="HTH-TYPE TRANSCRIPTIONAL REGULATOR GALS"/>
    <property type="match status" value="1"/>
</dbReference>
<comment type="caution">
    <text evidence="5">The sequence shown here is derived from an EMBL/GenBank/DDBJ whole genome shotgun (WGS) entry which is preliminary data.</text>
</comment>
<evidence type="ECO:0000313" key="6">
    <source>
        <dbReference type="Proteomes" id="UP000006072"/>
    </source>
</evidence>
<dbReference type="EMBL" id="ALQA01000055">
    <property type="protein sequence ID" value="EJZ06678.1"/>
    <property type="molecule type" value="Genomic_DNA"/>
</dbReference>
<dbReference type="Pfam" id="PF00356">
    <property type="entry name" value="LacI"/>
    <property type="match status" value="1"/>
</dbReference>
<name>K0UVP3_MYCVA</name>
<evidence type="ECO:0000256" key="3">
    <source>
        <dbReference type="ARBA" id="ARBA00023163"/>
    </source>
</evidence>
<keyword evidence="3" id="KW-0804">Transcription</keyword>
<dbReference type="AlphaFoldDB" id="K0UVP3"/>
<dbReference type="CDD" id="cd06267">
    <property type="entry name" value="PBP1_LacI_sugar_binding-like"/>
    <property type="match status" value="1"/>
</dbReference>
<dbReference type="InterPro" id="IPR028082">
    <property type="entry name" value="Peripla_BP_I"/>
</dbReference>
<dbReference type="SMART" id="SM00354">
    <property type="entry name" value="HTH_LACI"/>
    <property type="match status" value="1"/>
</dbReference>
<proteinExistence type="predicted"/>
<dbReference type="HOGENOM" id="CLU_037628_6_1_11"/>
<dbReference type="SUPFAM" id="SSF53822">
    <property type="entry name" value="Periplasmic binding protein-like I"/>
    <property type="match status" value="1"/>
</dbReference>
<dbReference type="Gene3D" id="1.10.260.40">
    <property type="entry name" value="lambda repressor-like DNA-binding domains"/>
    <property type="match status" value="1"/>
</dbReference>
<evidence type="ECO:0000256" key="1">
    <source>
        <dbReference type="ARBA" id="ARBA00023015"/>
    </source>
</evidence>
<organism evidence="5 6">
    <name type="scientific">Mycolicibacterium vaccae ATCC 25954</name>
    <dbReference type="NCBI Taxonomy" id="1194972"/>
    <lineage>
        <taxon>Bacteria</taxon>
        <taxon>Bacillati</taxon>
        <taxon>Actinomycetota</taxon>
        <taxon>Actinomycetes</taxon>
        <taxon>Mycobacteriales</taxon>
        <taxon>Mycobacteriaceae</taxon>
        <taxon>Mycolicibacterium</taxon>
    </lineage>
</organism>
<dbReference type="Proteomes" id="UP000006072">
    <property type="component" value="Unassembled WGS sequence"/>
</dbReference>
<evidence type="ECO:0000313" key="5">
    <source>
        <dbReference type="EMBL" id="EJZ06678.1"/>
    </source>
</evidence>
<dbReference type="SUPFAM" id="SSF47413">
    <property type="entry name" value="lambda repressor-like DNA-binding domains"/>
    <property type="match status" value="1"/>
</dbReference>
<sequence length="346" mass="36133">MAGMGSLDDVARAAGVSKSVASRALTGDSRARMSASTRARVLAAAAELQYVPNARARALRQSRSGAIGLIVPDVNNAVFADMLLGVQEATARHTTDVLLGQVDPPPDGAQQLSRLVREGRVDGLLIQRREDFDDSMLTAVLQTGIPAITINSRVPDRVGSVILDDHRGAGTATDHLIALGHSRIAFISGTVMHDTARRREEGYRDSMSRAGLSAAPEWTVNAGWEADAGAWALEQLHRTSGLASPHGPTAVVVASVNAAVGALSAALRLGLDVPGALSIVGINTTWVSNTVYPAITTVRMPLRQLGAVAATMLIDHLGGRELADVVIEDPAPELLVRETSAPPGGP</sequence>
<keyword evidence="6" id="KW-1185">Reference proteome</keyword>
<evidence type="ECO:0000259" key="4">
    <source>
        <dbReference type="PROSITE" id="PS50932"/>
    </source>
</evidence>
<dbReference type="PANTHER" id="PTHR30146">
    <property type="entry name" value="LACI-RELATED TRANSCRIPTIONAL REPRESSOR"/>
    <property type="match status" value="1"/>
</dbReference>
<accession>K0UVP3</accession>
<keyword evidence="1" id="KW-0805">Transcription regulation</keyword>
<dbReference type="GO" id="GO:0000976">
    <property type="term" value="F:transcription cis-regulatory region binding"/>
    <property type="evidence" value="ECO:0007669"/>
    <property type="project" value="TreeGrafter"/>
</dbReference>
<dbReference type="Pfam" id="PF13377">
    <property type="entry name" value="Peripla_BP_3"/>
    <property type="match status" value="1"/>
</dbReference>
<protein>
    <submittedName>
        <fullName evidence="5">LacI family transcriptional regulator</fullName>
    </submittedName>
</protein>
<dbReference type="InterPro" id="IPR010982">
    <property type="entry name" value="Lambda_DNA-bd_dom_sf"/>
</dbReference>
<dbReference type="eggNOG" id="COG1609">
    <property type="taxonomic scope" value="Bacteria"/>
</dbReference>
<gene>
    <name evidence="5" type="ORF">MVAC_21363</name>
</gene>
<dbReference type="PROSITE" id="PS50932">
    <property type="entry name" value="HTH_LACI_2"/>
    <property type="match status" value="1"/>
</dbReference>
<dbReference type="GO" id="GO:0003700">
    <property type="term" value="F:DNA-binding transcription factor activity"/>
    <property type="evidence" value="ECO:0007669"/>
    <property type="project" value="TreeGrafter"/>
</dbReference>
<dbReference type="PATRIC" id="fig|1194972.3.peg.4260"/>
<dbReference type="Gene3D" id="3.40.50.2300">
    <property type="match status" value="2"/>
</dbReference>
<evidence type="ECO:0000256" key="2">
    <source>
        <dbReference type="ARBA" id="ARBA00023125"/>
    </source>
</evidence>